<sequence>TSSILPAWLAFPSRPSFVHKRPHIGTTLCASANYDESPGTSTCALQILLQSSERTGRVIVIVKERPSTLRITSVRMDQSAILVSSSESAAIRKSRINTTTRGRRGAPRERRMFEPAVTDSINPSSERNVRTTSALLNRPAKKESTWRGVASKDVSATFPNSILIIAPPFFMFSIARGSYASISLNKTCPITLFKHYYYTIHCFFYPSFCANST</sequence>
<proteinExistence type="predicted"/>
<name>A0AAN5CFM8_9BILA</name>
<gene>
    <name evidence="1" type="ORF">PMAYCL1PPCAC_10431</name>
</gene>
<dbReference type="AlphaFoldDB" id="A0AAN5CFM8"/>
<dbReference type="Proteomes" id="UP001328107">
    <property type="component" value="Unassembled WGS sequence"/>
</dbReference>
<protein>
    <submittedName>
        <fullName evidence="1">Uncharacterized protein</fullName>
    </submittedName>
</protein>
<evidence type="ECO:0000313" key="1">
    <source>
        <dbReference type="EMBL" id="GMR40236.1"/>
    </source>
</evidence>
<dbReference type="EMBL" id="BTRK01000003">
    <property type="protein sequence ID" value="GMR40236.1"/>
    <property type="molecule type" value="Genomic_DNA"/>
</dbReference>
<organism evidence="1 2">
    <name type="scientific">Pristionchus mayeri</name>
    <dbReference type="NCBI Taxonomy" id="1317129"/>
    <lineage>
        <taxon>Eukaryota</taxon>
        <taxon>Metazoa</taxon>
        <taxon>Ecdysozoa</taxon>
        <taxon>Nematoda</taxon>
        <taxon>Chromadorea</taxon>
        <taxon>Rhabditida</taxon>
        <taxon>Rhabditina</taxon>
        <taxon>Diplogasteromorpha</taxon>
        <taxon>Diplogasteroidea</taxon>
        <taxon>Neodiplogasteridae</taxon>
        <taxon>Pristionchus</taxon>
    </lineage>
</organism>
<keyword evidence="2" id="KW-1185">Reference proteome</keyword>
<comment type="caution">
    <text evidence="1">The sequence shown here is derived from an EMBL/GenBank/DDBJ whole genome shotgun (WGS) entry which is preliminary data.</text>
</comment>
<feature type="non-terminal residue" evidence="1">
    <location>
        <position position="213"/>
    </location>
</feature>
<evidence type="ECO:0000313" key="2">
    <source>
        <dbReference type="Proteomes" id="UP001328107"/>
    </source>
</evidence>
<feature type="non-terminal residue" evidence="1">
    <location>
        <position position="1"/>
    </location>
</feature>
<reference evidence="2" key="1">
    <citation type="submission" date="2022-10" db="EMBL/GenBank/DDBJ databases">
        <title>Genome assembly of Pristionchus species.</title>
        <authorList>
            <person name="Yoshida K."/>
            <person name="Sommer R.J."/>
        </authorList>
    </citation>
    <scope>NUCLEOTIDE SEQUENCE [LARGE SCALE GENOMIC DNA]</scope>
    <source>
        <strain evidence="2">RS5460</strain>
    </source>
</reference>
<accession>A0AAN5CFM8</accession>